<keyword evidence="2" id="KW-1185">Reference proteome</keyword>
<evidence type="ECO:0000313" key="2">
    <source>
        <dbReference type="Proteomes" id="UP000203589"/>
    </source>
</evidence>
<evidence type="ECO:0008006" key="3">
    <source>
        <dbReference type="Google" id="ProtNLM"/>
    </source>
</evidence>
<sequence>MAFVAGHFGEWMQGRLQPGGPVVLVTLACPAHGVSVERTGDGPLSLEGDPLVVSSAQAAHMLDKVGLPVAGRYVISADLLPGGGAGMSTAALVALARAAGCDDSAALARACLAVEGASDPLMWSTPDRLLWASRRAEILQRLDPVPACEILGGFWGPPQRTDPEDSDFPDIADLVAAWPGADLAAKADLASQSAQRCSSLRGPVDDPMPELGKRLGALGHARAHTGPARALIFAPGTVPEGAERAMTEAGLSDVLRFATGGGA</sequence>
<reference evidence="1 2" key="1">
    <citation type="submission" date="2017-07" db="EMBL/GenBank/DDBJ databases">
        <title>Genome Sequence of Antarctobacter heliothermus Strain SMS3 Isolated from a culture of the Diatom Skeletonema marinoi.</title>
        <authorList>
            <person name="Topel M."/>
            <person name="Pinder M.I.M."/>
            <person name="Johansson O.N."/>
            <person name="Kourtchenko O."/>
            <person name="Godhe A."/>
            <person name="Clarke A.K."/>
        </authorList>
    </citation>
    <scope>NUCLEOTIDE SEQUENCE [LARGE SCALE GENOMIC DNA]</scope>
    <source>
        <strain evidence="1 2">SMS3</strain>
    </source>
</reference>
<accession>A0A222E4R0</accession>
<proteinExistence type="predicted"/>
<evidence type="ECO:0000313" key="1">
    <source>
        <dbReference type="EMBL" id="ASP21199.1"/>
    </source>
</evidence>
<dbReference type="AlphaFoldDB" id="A0A222E4R0"/>
<dbReference type="EMBL" id="CP022540">
    <property type="protein sequence ID" value="ASP21199.1"/>
    <property type="molecule type" value="Genomic_DNA"/>
</dbReference>
<dbReference type="OrthoDB" id="7687262at2"/>
<organism evidence="1 2">
    <name type="scientific">Antarctobacter heliothermus</name>
    <dbReference type="NCBI Taxonomy" id="74033"/>
    <lineage>
        <taxon>Bacteria</taxon>
        <taxon>Pseudomonadati</taxon>
        <taxon>Pseudomonadota</taxon>
        <taxon>Alphaproteobacteria</taxon>
        <taxon>Rhodobacterales</taxon>
        <taxon>Roseobacteraceae</taxon>
        <taxon>Antarctobacter</taxon>
    </lineage>
</organism>
<name>A0A222E4R0_9RHOB</name>
<gene>
    <name evidence="1" type="ORF">ANTHELSMS3_02535</name>
</gene>
<dbReference type="KEGG" id="aht:ANTHELSMS3_02535"/>
<dbReference type="Proteomes" id="UP000203589">
    <property type="component" value="Chromosome"/>
</dbReference>
<protein>
    <recommendedName>
        <fullName evidence="3">Threonine kinase</fullName>
    </recommendedName>
</protein>